<dbReference type="GO" id="GO:0015179">
    <property type="term" value="F:L-amino acid transmembrane transporter activity"/>
    <property type="evidence" value="ECO:0007669"/>
    <property type="project" value="TreeGrafter"/>
</dbReference>
<keyword evidence="2 5" id="KW-0812">Transmembrane</keyword>
<feature type="transmembrane region" description="Helical" evidence="5">
    <location>
        <begin position="347"/>
        <end position="369"/>
    </location>
</feature>
<protein>
    <recommendedName>
        <fullName evidence="6">Amino acid transporter transmembrane domain-containing protein</fullName>
    </recommendedName>
</protein>
<feature type="transmembrane region" description="Helical" evidence="5">
    <location>
        <begin position="300"/>
        <end position="323"/>
    </location>
</feature>
<keyword evidence="4 5" id="KW-0472">Membrane</keyword>
<evidence type="ECO:0000256" key="3">
    <source>
        <dbReference type="ARBA" id="ARBA00022989"/>
    </source>
</evidence>
<dbReference type="PANTHER" id="PTHR22950:SF702">
    <property type="entry name" value="AMINO ACID TRANSPORTER PROTEIN"/>
    <property type="match status" value="1"/>
</dbReference>
<evidence type="ECO:0000313" key="7">
    <source>
        <dbReference type="EMBL" id="CAI2360301.1"/>
    </source>
</evidence>
<dbReference type="AlphaFoldDB" id="A0AAD1X782"/>
<feature type="transmembrane region" description="Helical" evidence="5">
    <location>
        <begin position="221"/>
        <end position="240"/>
    </location>
</feature>
<organism evidence="7 8">
    <name type="scientific">Euplotes crassus</name>
    <dbReference type="NCBI Taxonomy" id="5936"/>
    <lineage>
        <taxon>Eukaryota</taxon>
        <taxon>Sar</taxon>
        <taxon>Alveolata</taxon>
        <taxon>Ciliophora</taxon>
        <taxon>Intramacronucleata</taxon>
        <taxon>Spirotrichea</taxon>
        <taxon>Hypotrichia</taxon>
        <taxon>Euplotida</taxon>
        <taxon>Euplotidae</taxon>
        <taxon>Moneuplotes</taxon>
    </lineage>
</organism>
<feature type="transmembrane region" description="Helical" evidence="5">
    <location>
        <begin position="448"/>
        <end position="470"/>
    </location>
</feature>
<feature type="transmembrane region" description="Helical" evidence="5">
    <location>
        <begin position="80"/>
        <end position="100"/>
    </location>
</feature>
<feature type="transmembrane region" description="Helical" evidence="5">
    <location>
        <begin position="389"/>
        <end position="408"/>
    </location>
</feature>
<feature type="transmembrane region" description="Helical" evidence="5">
    <location>
        <begin position="414"/>
        <end position="436"/>
    </location>
</feature>
<gene>
    <name evidence="7" type="ORF">ECRASSUSDP1_LOCUS1601</name>
</gene>
<feature type="transmembrane region" description="Helical" evidence="5">
    <location>
        <begin position="260"/>
        <end position="279"/>
    </location>
</feature>
<sequence length="475" mass="52353">MSVKKRLLEEDGDHSGLNNNSSSVLLDEDLEGTGQGFVSQNKSGEAKEIQAPTNTFCYQVSCPVRFLGNQFKHGGVKGSIFSLITAILGSGTITLPYLAYNNGIGTAIILIIFGAILSYFCGMLLVSCANKVGSDKYEDFAAFCFGRKMVLVTGWSNVSTLLGFVVSYIVFLKNLVPHILNEIFGRENVPSLLNDGTIYSFLILTPLSMPRKIGALRFNSMFGVCCSFYLVMCIVFMFFLDRGLVKDIGAAFREAHYFDITWNGMVDAVPFVVFAFMYQPNIPIIYRELTTKSYGKMNKIVTIGSSFVVVLYILASMFGYLGLVGSPEGLETLKREQNILQVHYDNVAFTVAIIGLIFAIFAAAPICVLPAKDAFEEIVFARNKMSTKWNVITTIVMCLICYICAIVIPGIGDVITILGCTTNPLIGFILPIVFYLKIVEDVPLWKTICCWLVLIFIIVVSIASFVLFVIDKAKG</sequence>
<dbReference type="EMBL" id="CAMPGE010001509">
    <property type="protein sequence ID" value="CAI2360301.1"/>
    <property type="molecule type" value="Genomic_DNA"/>
</dbReference>
<feature type="domain" description="Amino acid transporter transmembrane" evidence="6">
    <location>
        <begin position="75"/>
        <end position="467"/>
    </location>
</feature>
<feature type="transmembrane region" description="Helical" evidence="5">
    <location>
        <begin position="106"/>
        <end position="128"/>
    </location>
</feature>
<evidence type="ECO:0000256" key="2">
    <source>
        <dbReference type="ARBA" id="ARBA00022692"/>
    </source>
</evidence>
<dbReference type="Pfam" id="PF01490">
    <property type="entry name" value="Aa_trans"/>
    <property type="match status" value="1"/>
</dbReference>
<dbReference type="InterPro" id="IPR013057">
    <property type="entry name" value="AA_transpt_TM"/>
</dbReference>
<evidence type="ECO:0000256" key="5">
    <source>
        <dbReference type="SAM" id="Phobius"/>
    </source>
</evidence>
<comment type="caution">
    <text evidence="7">The sequence shown here is derived from an EMBL/GenBank/DDBJ whole genome shotgun (WGS) entry which is preliminary data.</text>
</comment>
<dbReference type="Proteomes" id="UP001295684">
    <property type="component" value="Unassembled WGS sequence"/>
</dbReference>
<dbReference type="GO" id="GO:0016020">
    <property type="term" value="C:membrane"/>
    <property type="evidence" value="ECO:0007669"/>
    <property type="project" value="UniProtKB-SubCell"/>
</dbReference>
<accession>A0AAD1X782</accession>
<dbReference type="PANTHER" id="PTHR22950">
    <property type="entry name" value="AMINO ACID TRANSPORTER"/>
    <property type="match status" value="1"/>
</dbReference>
<proteinExistence type="predicted"/>
<comment type="subcellular location">
    <subcellularLocation>
        <location evidence="1">Membrane</location>
        <topology evidence="1">Multi-pass membrane protein</topology>
    </subcellularLocation>
</comment>
<evidence type="ECO:0000259" key="6">
    <source>
        <dbReference type="Pfam" id="PF01490"/>
    </source>
</evidence>
<evidence type="ECO:0000256" key="4">
    <source>
        <dbReference type="ARBA" id="ARBA00023136"/>
    </source>
</evidence>
<reference evidence="7" key="1">
    <citation type="submission" date="2023-07" db="EMBL/GenBank/DDBJ databases">
        <authorList>
            <consortium name="AG Swart"/>
            <person name="Singh M."/>
            <person name="Singh A."/>
            <person name="Seah K."/>
            <person name="Emmerich C."/>
        </authorList>
    </citation>
    <scope>NUCLEOTIDE SEQUENCE</scope>
    <source>
        <strain evidence="7">DP1</strain>
    </source>
</reference>
<evidence type="ECO:0000313" key="8">
    <source>
        <dbReference type="Proteomes" id="UP001295684"/>
    </source>
</evidence>
<keyword evidence="8" id="KW-1185">Reference proteome</keyword>
<evidence type="ECO:0000256" key="1">
    <source>
        <dbReference type="ARBA" id="ARBA00004141"/>
    </source>
</evidence>
<keyword evidence="3 5" id="KW-1133">Transmembrane helix</keyword>
<name>A0AAD1X782_EUPCR</name>
<feature type="transmembrane region" description="Helical" evidence="5">
    <location>
        <begin position="149"/>
        <end position="171"/>
    </location>
</feature>